<proteinExistence type="inferred from homology"/>
<dbReference type="EMBL" id="JARVKF010000268">
    <property type="protein sequence ID" value="KAK9420098.1"/>
    <property type="molecule type" value="Genomic_DNA"/>
</dbReference>
<dbReference type="Proteomes" id="UP001408356">
    <property type="component" value="Unassembled WGS sequence"/>
</dbReference>
<evidence type="ECO:0000256" key="4">
    <source>
        <dbReference type="ARBA" id="ARBA00022827"/>
    </source>
</evidence>
<evidence type="ECO:0000256" key="1">
    <source>
        <dbReference type="ARBA" id="ARBA00001974"/>
    </source>
</evidence>
<comment type="similarity">
    <text evidence="2">Belongs to the MSOX/MTOX family.</text>
</comment>
<evidence type="ECO:0000256" key="2">
    <source>
        <dbReference type="ARBA" id="ARBA00010989"/>
    </source>
</evidence>
<dbReference type="PANTHER" id="PTHR10961:SF46">
    <property type="entry name" value="PEROXISOMAL SARCOSINE OXIDASE"/>
    <property type="match status" value="1"/>
</dbReference>
<dbReference type="SUPFAM" id="SSF51905">
    <property type="entry name" value="FAD/NAD(P)-binding domain"/>
    <property type="match status" value="1"/>
</dbReference>
<keyword evidence="5" id="KW-0560">Oxidoreductase</keyword>
<dbReference type="InterPro" id="IPR006076">
    <property type="entry name" value="FAD-dep_OxRdtase"/>
</dbReference>
<evidence type="ECO:0000313" key="9">
    <source>
        <dbReference type="Proteomes" id="UP001408356"/>
    </source>
</evidence>
<dbReference type="InterPro" id="IPR036188">
    <property type="entry name" value="FAD/NAD-bd_sf"/>
</dbReference>
<dbReference type="InterPro" id="IPR045170">
    <property type="entry name" value="MTOX"/>
</dbReference>
<comment type="cofactor">
    <cofactor evidence="1">
        <name>FAD</name>
        <dbReference type="ChEBI" id="CHEBI:57692"/>
    </cofactor>
</comment>
<comment type="caution">
    <text evidence="8">The sequence shown here is derived from an EMBL/GenBank/DDBJ whole genome shotgun (WGS) entry which is preliminary data.</text>
</comment>
<protein>
    <submittedName>
        <fullName evidence="8">FAD dependent oxidoreductase</fullName>
    </submittedName>
</protein>
<gene>
    <name evidence="8" type="ORF">SUNI508_06857</name>
</gene>
<keyword evidence="3" id="KW-0285">Flavoprotein</keyword>
<keyword evidence="9" id="KW-1185">Reference proteome</keyword>
<evidence type="ECO:0000259" key="7">
    <source>
        <dbReference type="Pfam" id="PF01266"/>
    </source>
</evidence>
<reference evidence="8 9" key="1">
    <citation type="journal article" date="2024" name="J. Plant Pathol.">
        <title>Sequence and assembly of the genome of Seiridium unicorne, isolate CBS 538.82, causal agent of cypress canker disease.</title>
        <authorList>
            <person name="Scali E."/>
            <person name="Rocca G.D."/>
            <person name="Danti R."/>
            <person name="Garbelotto M."/>
            <person name="Barberini S."/>
            <person name="Baroncelli R."/>
            <person name="Emiliani G."/>
        </authorList>
    </citation>
    <scope>NUCLEOTIDE SEQUENCE [LARGE SCALE GENOMIC DNA]</scope>
    <source>
        <strain evidence="8 9">BM-138-508</strain>
    </source>
</reference>
<accession>A0ABR2UZG6</accession>
<evidence type="ECO:0000256" key="3">
    <source>
        <dbReference type="ARBA" id="ARBA00022630"/>
    </source>
</evidence>
<feature type="domain" description="FAD dependent oxidoreductase" evidence="7">
    <location>
        <begin position="13"/>
        <end position="425"/>
    </location>
</feature>
<evidence type="ECO:0000313" key="8">
    <source>
        <dbReference type="EMBL" id="KAK9420098.1"/>
    </source>
</evidence>
<sequence length="477" mass="52154">MATPSSFTPPSSVLIIGSGVFGLSTAYALTKRPAWSKTRITVLDRSSSPNSSKGKPQFPSEDSSSIDSSRIVRSDYADPAYARLAAVAQAEWRKPGPQSWGGDGRYAETGFVICADNGPETLADGITKTGMGYAKGSYVNALDLVKLAGLPDSSVVELNGREKIAMASGTGAPFGDWGYLNKRSGWANAEKSMAWLYERVVETGRVEFVAETVEKLELDGKRVTGAKLQDGTTLKADLVVVAAGAWTPSLVDLRGQAVATGQVIAYADISDQEQARLAKVPVLMNMSQSTFMITPSNNVLKIGRHSYGYQNPRKVSTALVVPKKEGESAFPKITVSQPYTHLDDSKLWIPAEGERDLREGLRRMVPWPELQDRPWTHSRICWYTDTATGDFLITYHPHWDGLFLATGGSGHGFKFLPVLGENIADTIEKNYPAEFREKWSWKEPKDIEKQIITEDGSRGGKVGLLLMNELQKNGSRL</sequence>
<name>A0ABR2UZG6_9PEZI</name>
<evidence type="ECO:0000256" key="5">
    <source>
        <dbReference type="ARBA" id="ARBA00023002"/>
    </source>
</evidence>
<dbReference type="Pfam" id="PF01266">
    <property type="entry name" value="DAO"/>
    <property type="match status" value="1"/>
</dbReference>
<dbReference type="PANTHER" id="PTHR10961">
    <property type="entry name" value="PEROXISOMAL SARCOSINE OXIDASE"/>
    <property type="match status" value="1"/>
</dbReference>
<feature type="compositionally biased region" description="Polar residues" evidence="6">
    <location>
        <begin position="44"/>
        <end position="54"/>
    </location>
</feature>
<keyword evidence="4" id="KW-0274">FAD</keyword>
<dbReference type="Gene3D" id="3.30.9.10">
    <property type="entry name" value="D-Amino Acid Oxidase, subunit A, domain 2"/>
    <property type="match status" value="1"/>
</dbReference>
<feature type="region of interest" description="Disordered" evidence="6">
    <location>
        <begin position="44"/>
        <end position="66"/>
    </location>
</feature>
<evidence type="ECO:0000256" key="6">
    <source>
        <dbReference type="SAM" id="MobiDB-lite"/>
    </source>
</evidence>
<organism evidence="8 9">
    <name type="scientific">Seiridium unicorne</name>
    <dbReference type="NCBI Taxonomy" id="138068"/>
    <lineage>
        <taxon>Eukaryota</taxon>
        <taxon>Fungi</taxon>
        <taxon>Dikarya</taxon>
        <taxon>Ascomycota</taxon>
        <taxon>Pezizomycotina</taxon>
        <taxon>Sordariomycetes</taxon>
        <taxon>Xylariomycetidae</taxon>
        <taxon>Amphisphaeriales</taxon>
        <taxon>Sporocadaceae</taxon>
        <taxon>Seiridium</taxon>
    </lineage>
</organism>
<dbReference type="Gene3D" id="3.50.50.60">
    <property type="entry name" value="FAD/NAD(P)-binding domain"/>
    <property type="match status" value="1"/>
</dbReference>